<evidence type="ECO:0000256" key="3">
    <source>
        <dbReference type="ARBA" id="ARBA00022833"/>
    </source>
</evidence>
<dbReference type="PANTHER" id="PTHR21497:SF24">
    <property type="entry name" value="E3 UBIQUITIN-PROTEIN LIGASE UBR1"/>
    <property type="match status" value="1"/>
</dbReference>
<gene>
    <name evidence="7" type="ORF">TRFO_25266</name>
</gene>
<dbReference type="Proteomes" id="UP000179807">
    <property type="component" value="Unassembled WGS sequence"/>
</dbReference>
<feature type="domain" description="UBR-type" evidence="6">
    <location>
        <begin position="24"/>
        <end position="94"/>
    </location>
</feature>
<dbReference type="GeneID" id="94838949"/>
<dbReference type="VEuPathDB" id="TrichDB:TRFO_25266"/>
<dbReference type="SMART" id="SM00396">
    <property type="entry name" value="ZnF_UBR1"/>
    <property type="match status" value="1"/>
</dbReference>
<comment type="pathway">
    <text evidence="5">Protein modification; protein ubiquitination.</text>
</comment>
<evidence type="ECO:0000256" key="4">
    <source>
        <dbReference type="PROSITE-ProRule" id="PRU00508"/>
    </source>
</evidence>
<keyword evidence="8" id="KW-1185">Reference proteome</keyword>
<dbReference type="EC" id="2.3.2.27" evidence="5"/>
<comment type="function">
    <text evidence="5">Ubiquitin ligase protein which is a component of the N-end rule pathway. Recognizes and binds to proteins bearing specific N-terminal residues that are destabilizing according to the N-end rule, leading to their ubiquitination and subsequent degradation.</text>
</comment>
<evidence type="ECO:0000256" key="5">
    <source>
        <dbReference type="RuleBase" id="RU366018"/>
    </source>
</evidence>
<organism evidence="7 8">
    <name type="scientific">Tritrichomonas foetus</name>
    <dbReference type="NCBI Taxonomy" id="1144522"/>
    <lineage>
        <taxon>Eukaryota</taxon>
        <taxon>Metamonada</taxon>
        <taxon>Parabasalia</taxon>
        <taxon>Tritrichomonadida</taxon>
        <taxon>Tritrichomonadidae</taxon>
        <taxon>Tritrichomonas</taxon>
    </lineage>
</organism>
<reference evidence="7" key="1">
    <citation type="submission" date="2016-10" db="EMBL/GenBank/DDBJ databases">
        <authorList>
            <person name="Benchimol M."/>
            <person name="Almeida L.G."/>
            <person name="Vasconcelos A.T."/>
            <person name="Perreira-Neves A."/>
            <person name="Rosa I.A."/>
            <person name="Tasca T."/>
            <person name="Bogo M.R."/>
            <person name="de Souza W."/>
        </authorList>
    </citation>
    <scope>NUCLEOTIDE SEQUENCE [LARGE SCALE GENOMIC DNA]</scope>
    <source>
        <strain evidence="7">K</strain>
    </source>
</reference>
<sequence length="1211" mass="140069">MLVNDEKLTFANWIANQQSNKVDSVCTEKWKTPKLTLFCNTCGLFNAAPLCLSCFMNSKHQNHDVYFGFPKTGFCCCGDFNSMNLNFFCPLHSYLPVNPPNVEFSSDHCDFVTDLADICFGSIIMHARKNNDNVKYIVDFLIELSSINPSYLHLIAAALSEHFDTSALFTHWPQFVLKNSLLIAKLIEHLSVDDIFRCAFTSFFHDNYFYLISYDVNTLKDLNYNSFPTTTIPIISLGNIAWDYIINHEEIIEEFSIPETLSKQFDLIVSLIKYDPYHPIITHSLVRNFFSTTHTYFSSPKFFKAITQQDSILMINNIYSCAIELDLFPQIEKGHDLINIDNRTKGATSFHVHGALNIRKNIFCALERFIDFEQDPSFAIFPVSIYMEKIFESDRLDNGSKKIPFYYRSVLDKGVYIAEAAPCHSIAFRRFCKYSQAGFEDYKKMWENDGESLNDNVLLSITIVPMRICAFSALYSLGVVEKTGEEIYDAFLKYADFSYDVIGCYAASICALSFALNIGSLAFVTFHIFDLYNEITSKKLFAYFNFLLCCVSDRTVFIKDEEKILRNYIINMLSKEQLTGSEILKKCDDFITKNCENEHIDISDKNYEELSYIEILSSKSHSFCKRVSSRCSRTLIHSILEEVAEKVVDVDNSIFYRLRSNFCLYTPSIFNTAKESFNLWSELIRLYPTSAFTKVSFDRDFKPNGYSPQSVLLSTKFFAICYITALEASKGNLEQETIHIFLALISYINCFNFLYDGSPAQTIKAETLEELANELPETFQPFQNTIIEYKGNPPMSFKNLILKLGDVGQCFFEKPAATKPNFDQIMENYHEKRMKYLGSFVHPFKTNGGDIPILIFEGFSGLQIWTMSKDNKFGRSNARLPLFSHHFQKNHPVEYNYYMEMYGVYNSAFNLFSIIETMIKNVELRLRSFPFAIDDFRTTLLIGNAFRLLWLYHQNTYRLYNHQENCENKHNYEDIQNENDEDYLYSFKKCSKLAFFLLALLNSENPIDSFAETLRFYWENNDHLSYFSSNSHFVNYAEYEEIDDYLFLRYSFIIALCGLWIPIDIPDSLFRPNLENSYDDLCTIFKLEKKGRIYLDYFTFIDLPSNFFEFSEIPFVADILDDNESAVDLIEGTVENYHDLIERLTVIIPLSGSNAGLCFVSNPALGIVHQIQSVYLTNFGEEGIGSGELLYLNKDRVMKIEDAFLSGELFL</sequence>
<dbReference type="PANTHER" id="PTHR21497">
    <property type="entry name" value="UBIQUITIN LIGASE E3 ALPHA-RELATED"/>
    <property type="match status" value="1"/>
</dbReference>
<keyword evidence="3 5" id="KW-0862">Zinc</keyword>
<dbReference type="PROSITE" id="PS51157">
    <property type="entry name" value="ZF_UBR"/>
    <property type="match status" value="1"/>
</dbReference>
<comment type="caution">
    <text evidence="7">The sequence shown here is derived from an EMBL/GenBank/DDBJ whole genome shotgun (WGS) entry which is preliminary data.</text>
</comment>
<dbReference type="EMBL" id="MLAK01000719">
    <property type="protein sequence ID" value="OHT06651.1"/>
    <property type="molecule type" value="Genomic_DNA"/>
</dbReference>
<dbReference type="GO" id="GO:0061630">
    <property type="term" value="F:ubiquitin protein ligase activity"/>
    <property type="evidence" value="ECO:0007669"/>
    <property type="project" value="UniProtKB-UniRule"/>
</dbReference>
<evidence type="ECO:0000313" key="8">
    <source>
        <dbReference type="Proteomes" id="UP000179807"/>
    </source>
</evidence>
<comment type="catalytic activity">
    <reaction evidence="5">
        <text>S-ubiquitinyl-[E2 ubiquitin-conjugating enzyme]-L-cysteine + [acceptor protein]-L-lysine = [E2 ubiquitin-conjugating enzyme]-L-cysteine + N(6)-ubiquitinyl-[acceptor protein]-L-lysine.</text>
        <dbReference type="EC" id="2.3.2.27"/>
    </reaction>
</comment>
<evidence type="ECO:0000259" key="6">
    <source>
        <dbReference type="PROSITE" id="PS51157"/>
    </source>
</evidence>
<keyword evidence="1 5" id="KW-0479">Metal-binding</keyword>
<dbReference type="AlphaFoldDB" id="A0A1J4K656"/>
<keyword evidence="5" id="KW-0833">Ubl conjugation pathway</keyword>
<dbReference type="GO" id="GO:0005737">
    <property type="term" value="C:cytoplasm"/>
    <property type="evidence" value="ECO:0007669"/>
    <property type="project" value="TreeGrafter"/>
</dbReference>
<comment type="similarity">
    <text evidence="5">Belongs to the E3 ubiquitin-protein ligase UBR1-like family.</text>
</comment>
<evidence type="ECO:0000256" key="1">
    <source>
        <dbReference type="ARBA" id="ARBA00022723"/>
    </source>
</evidence>
<dbReference type="RefSeq" id="XP_068359787.1">
    <property type="nucleotide sequence ID" value="XM_068504245.1"/>
</dbReference>
<proteinExistence type="inferred from homology"/>
<keyword evidence="2 5" id="KW-0863">Zinc-finger</keyword>
<feature type="zinc finger region" description="UBR-type" evidence="4">
    <location>
        <begin position="24"/>
        <end position="94"/>
    </location>
</feature>
<accession>A0A1J4K656</accession>
<dbReference type="Pfam" id="PF02207">
    <property type="entry name" value="zf-UBR"/>
    <property type="match status" value="1"/>
</dbReference>
<dbReference type="GO" id="GO:0008270">
    <property type="term" value="F:zinc ion binding"/>
    <property type="evidence" value="ECO:0007669"/>
    <property type="project" value="UniProtKB-UniRule"/>
</dbReference>
<keyword evidence="5" id="KW-0808">Transferase</keyword>
<dbReference type="Gene3D" id="2.10.110.30">
    <property type="match status" value="1"/>
</dbReference>
<protein>
    <recommendedName>
        <fullName evidence="5">E3 ubiquitin-protein ligase</fullName>
        <ecNumber evidence="5">2.3.2.27</ecNumber>
    </recommendedName>
</protein>
<dbReference type="InterPro" id="IPR039164">
    <property type="entry name" value="UBR1-like"/>
</dbReference>
<evidence type="ECO:0000256" key="2">
    <source>
        <dbReference type="ARBA" id="ARBA00022771"/>
    </source>
</evidence>
<name>A0A1J4K656_9EUKA</name>
<dbReference type="UniPathway" id="UPA00143"/>
<dbReference type="GO" id="GO:0071596">
    <property type="term" value="P:ubiquitin-dependent protein catabolic process via the N-end rule pathway"/>
    <property type="evidence" value="ECO:0007669"/>
    <property type="project" value="UniProtKB-UniRule"/>
</dbReference>
<dbReference type="GO" id="GO:0016567">
    <property type="term" value="P:protein ubiquitination"/>
    <property type="evidence" value="ECO:0007669"/>
    <property type="project" value="UniProtKB-UniRule"/>
</dbReference>
<dbReference type="GO" id="GO:0000151">
    <property type="term" value="C:ubiquitin ligase complex"/>
    <property type="evidence" value="ECO:0007669"/>
    <property type="project" value="TreeGrafter"/>
</dbReference>
<evidence type="ECO:0000313" key="7">
    <source>
        <dbReference type="EMBL" id="OHT06651.1"/>
    </source>
</evidence>
<dbReference type="OrthoDB" id="26387at2759"/>
<dbReference type="CDD" id="cd19670">
    <property type="entry name" value="UBR-box_UBR1_2_3"/>
    <property type="match status" value="1"/>
</dbReference>
<dbReference type="InterPro" id="IPR003126">
    <property type="entry name" value="Znf_UBR"/>
</dbReference>